<feature type="non-terminal residue" evidence="1">
    <location>
        <position position="1"/>
    </location>
</feature>
<dbReference type="PANTHER" id="PTHR33480:SF1">
    <property type="entry name" value="TYR RECOMBINASE DOMAIN-CONTAINING PROTEIN"/>
    <property type="match status" value="1"/>
</dbReference>
<proteinExistence type="predicted"/>
<protein>
    <submittedName>
        <fullName evidence="1">Uncharacterized protein</fullName>
    </submittedName>
</protein>
<feature type="non-terminal residue" evidence="1">
    <location>
        <position position="125"/>
    </location>
</feature>
<name>V5H1N0_ANOGL</name>
<dbReference type="EMBL" id="GALX01000319">
    <property type="protein sequence ID" value="JAB68147.1"/>
    <property type="molecule type" value="Transcribed_RNA"/>
</dbReference>
<reference evidence="1" key="1">
    <citation type="submission" date="2013-07" db="EMBL/GenBank/DDBJ databases">
        <title>Midgut Transcriptome Profiling of Anoplphora glabripennis, a Lignocellulose Degrading, Wood-Boring Cerambycid.</title>
        <authorList>
            <person name="Scully E.D."/>
            <person name="Hoover K."/>
            <person name="Carlson J.E."/>
            <person name="Tien M."/>
            <person name="Geib S.M."/>
        </authorList>
    </citation>
    <scope>NUCLEOTIDE SEQUENCE</scope>
</reference>
<accession>V5H1N0</accession>
<dbReference type="AlphaFoldDB" id="V5H1N0"/>
<organism evidence="1">
    <name type="scientific">Anoplophora glabripennis</name>
    <name type="common">Asian longhorn beetle</name>
    <name type="synonym">Anoplophora nobilis</name>
    <dbReference type="NCBI Taxonomy" id="217634"/>
    <lineage>
        <taxon>Eukaryota</taxon>
        <taxon>Metazoa</taxon>
        <taxon>Ecdysozoa</taxon>
        <taxon>Arthropoda</taxon>
        <taxon>Hexapoda</taxon>
        <taxon>Insecta</taxon>
        <taxon>Pterygota</taxon>
        <taxon>Neoptera</taxon>
        <taxon>Endopterygota</taxon>
        <taxon>Coleoptera</taxon>
        <taxon>Polyphaga</taxon>
        <taxon>Cucujiformia</taxon>
        <taxon>Chrysomeloidea</taxon>
        <taxon>Cerambycidae</taxon>
        <taxon>Lamiinae</taxon>
        <taxon>Lamiini</taxon>
        <taxon>Anoplophora</taxon>
    </lineage>
</organism>
<sequence length="125" mass="14194">DVLKPDMYMDIITASKIISGYCPDKKTFKASSLALHLGTSLKFVCDIAKKAIITKDPLFNCLNVEQKVKEIAELRDIIDKHWCNDISSLANKVLNEKKWEKPKLLPVTEDIKVFTNYIHTIAEDA</sequence>
<dbReference type="PANTHER" id="PTHR33480">
    <property type="entry name" value="SET DOMAIN-CONTAINING PROTEIN-RELATED"/>
    <property type="match status" value="1"/>
</dbReference>
<evidence type="ECO:0000313" key="1">
    <source>
        <dbReference type="EMBL" id="JAB68147.1"/>
    </source>
</evidence>